<feature type="domain" description="Methyltransferase" evidence="2">
    <location>
        <begin position="213"/>
        <end position="517"/>
    </location>
</feature>
<name>A0A8K0XXM8_9ENTR</name>
<accession>A0A8K0XXM8</accession>
<dbReference type="SUPFAM" id="SSF53335">
    <property type="entry name" value="S-adenosyl-L-methionine-dependent methyltransferases"/>
    <property type="match status" value="1"/>
</dbReference>
<dbReference type="Gene3D" id="3.40.50.150">
    <property type="entry name" value="Vaccinia Virus protein VP39"/>
    <property type="match status" value="1"/>
</dbReference>
<feature type="compositionally biased region" description="Basic and acidic residues" evidence="1">
    <location>
        <begin position="7"/>
        <end position="21"/>
    </location>
</feature>
<organism evidence="3 4">
    <name type="scientific">Tenebrionibacter intestinalis</name>
    <dbReference type="NCBI Taxonomy" id="2799638"/>
    <lineage>
        <taxon>Bacteria</taxon>
        <taxon>Pseudomonadati</taxon>
        <taxon>Pseudomonadota</taxon>
        <taxon>Gammaproteobacteria</taxon>
        <taxon>Enterobacterales</taxon>
        <taxon>Enterobacteriaceae</taxon>
        <taxon>Tenebrionibacter/Tenebrionicola group</taxon>
        <taxon>Tenebrionibacter</taxon>
    </lineage>
</organism>
<evidence type="ECO:0000313" key="4">
    <source>
        <dbReference type="Proteomes" id="UP000659047"/>
    </source>
</evidence>
<evidence type="ECO:0000259" key="2">
    <source>
        <dbReference type="Pfam" id="PF12147"/>
    </source>
</evidence>
<comment type="caution">
    <text evidence="3">The sequence shown here is derived from an EMBL/GenBank/DDBJ whole genome shotgun (WGS) entry which is preliminary data.</text>
</comment>
<evidence type="ECO:0000256" key="1">
    <source>
        <dbReference type="SAM" id="MobiDB-lite"/>
    </source>
</evidence>
<keyword evidence="3" id="KW-0808">Transferase</keyword>
<dbReference type="EMBL" id="JAEPBH010000026">
    <property type="protein sequence ID" value="MBK4715848.1"/>
    <property type="molecule type" value="Genomic_DNA"/>
</dbReference>
<evidence type="ECO:0000313" key="3">
    <source>
        <dbReference type="EMBL" id="MBK4715848.1"/>
    </source>
</evidence>
<feature type="region of interest" description="Disordered" evidence="1">
    <location>
        <begin position="1"/>
        <end position="21"/>
    </location>
</feature>
<reference evidence="3" key="1">
    <citation type="submission" date="2021-01" db="EMBL/GenBank/DDBJ databases">
        <title>Intestinitalea alba gen. nov., sp. nov., a novel genus of the family Enterobacteriaceae, isolated from the gut of the plastic-eating mealworm Tenebrio molitor L.</title>
        <authorList>
            <person name="Yang Y."/>
        </authorList>
    </citation>
    <scope>NUCLEOTIDE SEQUENCE</scope>
    <source>
        <strain evidence="3">BIT-L3</strain>
    </source>
</reference>
<dbReference type="AlphaFoldDB" id="A0A8K0XXM8"/>
<dbReference type="Pfam" id="PF12147">
    <property type="entry name" value="Methyltransf_20"/>
    <property type="match status" value="1"/>
</dbReference>
<dbReference type="InterPro" id="IPR022744">
    <property type="entry name" value="MeTrfase_dom_put"/>
</dbReference>
<keyword evidence="4" id="KW-1185">Reference proteome</keyword>
<sequence>MNMRSRPTRDDDRTPRLDNSHNRHVTQKPALVIIFYYQRCPQVLSEALTLLCTSAYTLRTVNLCECPLQEEGDSATLTTVQRINAAFERAVTGHHTIIAIGAGEAALPAACWVHDYAPALAALILAAPRFLSSPGGMATSFQREATWMRRRLFSDCAAIGIPVLLAYTCRILRREKSALATLKAGLATAVVHQEIVEVDKPSAYARLATLFEQFIQHSRSLSADTLSLLYADCAGNTCEERNRLSEAETNRIKRVYWQLSRAALTVCGRHSTGIALGLEHGFDSGVMLDYVYSNQATGKNGVGRFIDRLYLNSIPWRGVRIREQLVAQFIAGAVGRLKGRGNEINLLDIAAGYGRYFFQLPEQTLLAINAALLRDYDPLNVARGNALIQEKGLENSVTYQQADAFSEADLTALPADRTLAIASGFYELFSDNAQVLMSLRGISRSLMPGGYLVYTGIPWHPRQEFMARVMVRNGDKSAWVLRRRTQRELDFLIASAGFVKLTQRTDPWGIFSVSLACKLPTESAP</sequence>
<protein>
    <submittedName>
        <fullName evidence="3">Class I SAM-dependent methyltransferase family protein</fullName>
    </submittedName>
</protein>
<dbReference type="GO" id="GO:0008168">
    <property type="term" value="F:methyltransferase activity"/>
    <property type="evidence" value="ECO:0007669"/>
    <property type="project" value="UniProtKB-KW"/>
</dbReference>
<dbReference type="RefSeq" id="WP_238714068.1">
    <property type="nucleotide sequence ID" value="NZ_JAEPBH010000026.1"/>
</dbReference>
<dbReference type="InterPro" id="IPR029063">
    <property type="entry name" value="SAM-dependent_MTases_sf"/>
</dbReference>
<dbReference type="GO" id="GO:0032259">
    <property type="term" value="P:methylation"/>
    <property type="evidence" value="ECO:0007669"/>
    <property type="project" value="UniProtKB-KW"/>
</dbReference>
<keyword evidence="3" id="KW-0489">Methyltransferase</keyword>
<dbReference type="Proteomes" id="UP000659047">
    <property type="component" value="Unassembled WGS sequence"/>
</dbReference>
<gene>
    <name evidence="3" type="ORF">JJB97_11010</name>
</gene>
<proteinExistence type="predicted"/>